<keyword evidence="3" id="KW-0804">Transcription</keyword>
<accession>A0A069E704</accession>
<dbReference type="GO" id="GO:0000976">
    <property type="term" value="F:transcription cis-regulatory region binding"/>
    <property type="evidence" value="ECO:0007669"/>
    <property type="project" value="TreeGrafter"/>
</dbReference>
<dbReference type="PANTHER" id="PTHR30055">
    <property type="entry name" value="HTH-TYPE TRANSCRIPTIONAL REGULATOR RUTR"/>
    <property type="match status" value="1"/>
</dbReference>
<feature type="domain" description="HTH tetR-type" evidence="5">
    <location>
        <begin position="1"/>
        <end position="48"/>
    </location>
</feature>
<dbReference type="PANTHER" id="PTHR30055:SF234">
    <property type="entry name" value="HTH-TYPE TRANSCRIPTIONAL REGULATOR BETI"/>
    <property type="match status" value="1"/>
</dbReference>
<proteinExistence type="predicted"/>
<dbReference type="GO" id="GO:0003700">
    <property type="term" value="F:DNA-binding transcription factor activity"/>
    <property type="evidence" value="ECO:0007669"/>
    <property type="project" value="TreeGrafter"/>
</dbReference>
<comment type="caution">
    <text evidence="6">The sequence shown here is derived from an EMBL/GenBank/DDBJ whole genome shotgun (WGS) entry which is preliminary data.</text>
</comment>
<dbReference type="SUPFAM" id="SSF46689">
    <property type="entry name" value="Homeodomain-like"/>
    <property type="match status" value="1"/>
</dbReference>
<evidence type="ECO:0000256" key="2">
    <source>
        <dbReference type="ARBA" id="ARBA00023125"/>
    </source>
</evidence>
<dbReference type="eggNOG" id="COG1309">
    <property type="taxonomic scope" value="Bacteria"/>
</dbReference>
<keyword evidence="1" id="KW-0805">Transcription regulation</keyword>
<dbReference type="Proteomes" id="UP000027446">
    <property type="component" value="Unassembled WGS sequence"/>
</dbReference>
<name>A0A069E704_9PROT</name>
<gene>
    <name evidence="6" type="ORF">HAD_10295</name>
</gene>
<sequence length="173" mass="19163">MFSSRGYAATTLEDIGAELGLTRPGLYYYAKSKDDLLNQCYAWSFKKLTDRVNAELGDGTGRERLARFFQIYSEAVCDDASRCFLASENHFLSPESQKEAAKRVSEINNIVGGLIDQGIADGSLAQCDRKYALIVLFGAFNSLPKLYKHKGPPPDEMGQNLFNLIINGLLPKP</sequence>
<dbReference type="OrthoDB" id="9779746at2"/>
<dbReference type="InterPro" id="IPR009057">
    <property type="entry name" value="Homeodomain-like_sf"/>
</dbReference>
<evidence type="ECO:0000313" key="7">
    <source>
        <dbReference type="Proteomes" id="UP000027446"/>
    </source>
</evidence>
<evidence type="ECO:0000256" key="3">
    <source>
        <dbReference type="ARBA" id="ARBA00023163"/>
    </source>
</evidence>
<dbReference type="SUPFAM" id="SSF48498">
    <property type="entry name" value="Tetracyclin repressor-like, C-terminal domain"/>
    <property type="match status" value="1"/>
</dbReference>
<dbReference type="InterPro" id="IPR050109">
    <property type="entry name" value="HTH-type_TetR-like_transc_reg"/>
</dbReference>
<dbReference type="Pfam" id="PF17932">
    <property type="entry name" value="TetR_C_24"/>
    <property type="match status" value="1"/>
</dbReference>
<dbReference type="Gene3D" id="1.10.10.60">
    <property type="entry name" value="Homeodomain-like"/>
    <property type="match status" value="1"/>
</dbReference>
<keyword evidence="7" id="KW-1185">Reference proteome</keyword>
<feature type="DNA-binding region" description="H-T-H motif" evidence="4">
    <location>
        <begin position="11"/>
        <end position="30"/>
    </location>
</feature>
<dbReference type="InterPro" id="IPR041490">
    <property type="entry name" value="KstR2_TetR_C"/>
</dbReference>
<dbReference type="InterPro" id="IPR036271">
    <property type="entry name" value="Tet_transcr_reg_TetR-rel_C_sf"/>
</dbReference>
<organism evidence="6 7">
    <name type="scientific">Hyphomonas adhaerens MHS-3</name>
    <dbReference type="NCBI Taxonomy" id="1280949"/>
    <lineage>
        <taxon>Bacteria</taxon>
        <taxon>Pseudomonadati</taxon>
        <taxon>Pseudomonadota</taxon>
        <taxon>Alphaproteobacteria</taxon>
        <taxon>Hyphomonadales</taxon>
        <taxon>Hyphomonadaceae</taxon>
        <taxon>Hyphomonas</taxon>
    </lineage>
</organism>
<dbReference type="AlphaFoldDB" id="A0A069E704"/>
<dbReference type="Pfam" id="PF00440">
    <property type="entry name" value="TetR_N"/>
    <property type="match status" value="1"/>
</dbReference>
<reference evidence="6 7" key="1">
    <citation type="journal article" date="2014" name="Antonie Van Leeuwenhoek">
        <title>Hyphomonas beringensis sp. nov. and Hyphomonas chukchiensis sp. nov., isolated from surface seawater of the Bering Sea and Chukchi Sea.</title>
        <authorList>
            <person name="Li C."/>
            <person name="Lai Q."/>
            <person name="Li G."/>
            <person name="Dong C."/>
            <person name="Wang J."/>
            <person name="Liao Y."/>
            <person name="Shao Z."/>
        </authorList>
    </citation>
    <scope>NUCLEOTIDE SEQUENCE [LARGE SCALE GENOMIC DNA]</scope>
    <source>
        <strain evidence="6 7">MHS-3</strain>
    </source>
</reference>
<dbReference type="EMBL" id="ARYH01000001">
    <property type="protein sequence ID" value="KCZ86070.1"/>
    <property type="molecule type" value="Genomic_DNA"/>
</dbReference>
<dbReference type="PROSITE" id="PS50977">
    <property type="entry name" value="HTH_TETR_2"/>
    <property type="match status" value="1"/>
</dbReference>
<protein>
    <submittedName>
        <fullName evidence="6">TetR family transcriptional regulator</fullName>
    </submittedName>
</protein>
<keyword evidence="2 4" id="KW-0238">DNA-binding</keyword>
<evidence type="ECO:0000259" key="5">
    <source>
        <dbReference type="PROSITE" id="PS50977"/>
    </source>
</evidence>
<evidence type="ECO:0000256" key="4">
    <source>
        <dbReference type="PROSITE-ProRule" id="PRU00335"/>
    </source>
</evidence>
<evidence type="ECO:0000256" key="1">
    <source>
        <dbReference type="ARBA" id="ARBA00023015"/>
    </source>
</evidence>
<dbReference type="Gene3D" id="1.10.357.10">
    <property type="entry name" value="Tetracycline Repressor, domain 2"/>
    <property type="match status" value="1"/>
</dbReference>
<dbReference type="InterPro" id="IPR001647">
    <property type="entry name" value="HTH_TetR"/>
</dbReference>
<dbReference type="PATRIC" id="fig|1280949.3.peg.2106"/>
<evidence type="ECO:0000313" key="6">
    <source>
        <dbReference type="EMBL" id="KCZ86070.1"/>
    </source>
</evidence>